<proteinExistence type="predicted"/>
<keyword evidence="2" id="KW-1185">Reference proteome</keyword>
<comment type="caution">
    <text evidence="1">The sequence shown here is derived from an EMBL/GenBank/DDBJ whole genome shotgun (WGS) entry which is preliminary data.</text>
</comment>
<protein>
    <submittedName>
        <fullName evidence="1">Uncharacterized protein</fullName>
    </submittedName>
</protein>
<dbReference type="AlphaFoldDB" id="A0AA36GTV9"/>
<accession>A0AA36GTV9</accession>
<dbReference type="EMBL" id="CATQJL010000223">
    <property type="protein sequence ID" value="CAJ0598232.1"/>
    <property type="molecule type" value="Genomic_DNA"/>
</dbReference>
<gene>
    <name evidence="1" type="ORF">CYNAS_LOCUS10215</name>
</gene>
<organism evidence="1 2">
    <name type="scientific">Cylicocyclus nassatus</name>
    <name type="common">Nematode worm</name>
    <dbReference type="NCBI Taxonomy" id="53992"/>
    <lineage>
        <taxon>Eukaryota</taxon>
        <taxon>Metazoa</taxon>
        <taxon>Ecdysozoa</taxon>
        <taxon>Nematoda</taxon>
        <taxon>Chromadorea</taxon>
        <taxon>Rhabditida</taxon>
        <taxon>Rhabditina</taxon>
        <taxon>Rhabditomorpha</taxon>
        <taxon>Strongyloidea</taxon>
        <taxon>Strongylidae</taxon>
        <taxon>Cylicocyclus</taxon>
    </lineage>
</organism>
<dbReference type="Proteomes" id="UP001176961">
    <property type="component" value="Unassembled WGS sequence"/>
</dbReference>
<evidence type="ECO:0000313" key="2">
    <source>
        <dbReference type="Proteomes" id="UP001176961"/>
    </source>
</evidence>
<evidence type="ECO:0000313" key="1">
    <source>
        <dbReference type="EMBL" id="CAJ0598232.1"/>
    </source>
</evidence>
<reference evidence="1" key="1">
    <citation type="submission" date="2023-07" db="EMBL/GenBank/DDBJ databases">
        <authorList>
            <consortium name="CYATHOMIX"/>
        </authorList>
    </citation>
    <scope>NUCLEOTIDE SEQUENCE</scope>
    <source>
        <strain evidence="1">N/A</strain>
    </source>
</reference>
<name>A0AA36GTV9_CYLNA</name>
<sequence length="147" mass="16207">MDSLLKLILYKFVIDLCAMYDICMAFAINDINKLGYDGLANEIHSGPMGMIPDCNRHDDVLTSVGLFCAGYSGYPCADVKTCAFKSWPKKHKLRSEKKLEAVLLELQIVVLKESISHKHYQPTALVGCAQNITCGEEDVVACSAAFL</sequence>